<dbReference type="EMBL" id="NBCO01000007">
    <property type="protein sequence ID" value="ORC90920.1"/>
    <property type="molecule type" value="Genomic_DNA"/>
</dbReference>
<proteinExistence type="inferred from homology"/>
<keyword evidence="10" id="KW-1185">Reference proteome</keyword>
<evidence type="ECO:0008006" key="11">
    <source>
        <dbReference type="Google" id="ProtNLM"/>
    </source>
</evidence>
<feature type="compositionally biased region" description="Polar residues" evidence="8">
    <location>
        <begin position="104"/>
        <end position="123"/>
    </location>
</feature>
<dbReference type="GO" id="GO:0003689">
    <property type="term" value="F:DNA clamp loader activity"/>
    <property type="evidence" value="ECO:0007669"/>
    <property type="project" value="TreeGrafter"/>
</dbReference>
<feature type="region of interest" description="Disordered" evidence="8">
    <location>
        <begin position="104"/>
        <end position="131"/>
    </location>
</feature>
<evidence type="ECO:0000256" key="8">
    <source>
        <dbReference type="SAM" id="MobiDB-lite"/>
    </source>
</evidence>
<keyword evidence="3" id="KW-0547">Nucleotide-binding</keyword>
<dbReference type="AlphaFoldDB" id="A0A1X0P3C0"/>
<evidence type="ECO:0000256" key="5">
    <source>
        <dbReference type="ARBA" id="ARBA00022840"/>
    </source>
</evidence>
<dbReference type="Proteomes" id="UP000192257">
    <property type="component" value="Unassembled WGS sequence"/>
</dbReference>
<sequence>MLHELYAPQDTEAVAWSRQKKTVFLRLFSDMQKGVQPPRVILLYGPTGCGKLSAVQTLLCEQRDACGLPPLLQVLHTSEITHQQYYQFLMDTFTVHEGIDSSGWGSSTPMNSSDNLNTSNEINPNGKKKSQYQEGRVVVRVVKYYGEAPMSHLHTLTLRFLDHYDTWRRVYTAANTTNNSNSNSNNNSNSSSSYSTTIRNSNDTSTGMIGNLSLLRRHFVIFIATTHDTHSDKVALSKSFPTRVLLHPSLQTFHCTPITTRNMSTRIKEILKMEMRRRSLLFNLESFVSDEDIQFLCENSHGDIRHALLQLEWYLLGRKELRKDSKYLSSGYKPKQKKSKISQKVKNVIDILDEGESLSSMECMSESSLSIKVDADKNEGENISMIFRDEYLDVAHATARILSQKYTMSTVAEELNVEPEKLLGYLTNNMPAYFHSDQIQEYAACAAAASSADALRASGTFNKWRRAGGELHTNRVTNSDENEGAGAIGMDLLSLVLFTTSYVVYHKEVHTPHSFIAQRPPPYHPSAYPRLRELTRQVRKRLRNTWNDYYCYYDNSVDHTNYYDVFSKNKIGDSEGILAPELLSTEQSWRQDFLRRLQLHASDGSKLSGMEVDIIRESLPSLMNGCSALDTVLLEYLPYARHIVLDRPLRVIKKEKVMTSNTSSSSFVSTPTTTTITTTANTSISLPTKGFVKKTTFDMTGPKRTLFSFSKTEKREKPVKRICSLLRYNILCCGLPEKPPVRGDYFILATDNEDDEYDQVDDSRAGSANVNAFPNASPSMLPDGEDIEEYSD</sequence>
<evidence type="ECO:0000256" key="1">
    <source>
        <dbReference type="ARBA" id="ARBA00004123"/>
    </source>
</evidence>
<keyword evidence="5" id="KW-0067">ATP-binding</keyword>
<keyword evidence="7" id="KW-0131">Cell cycle</keyword>
<name>A0A1X0P3C0_9TRYP</name>
<evidence type="ECO:0000256" key="2">
    <source>
        <dbReference type="ARBA" id="ARBA00006168"/>
    </source>
</evidence>
<dbReference type="OrthoDB" id="10265971at2759"/>
<dbReference type="GO" id="GO:0000077">
    <property type="term" value="P:DNA damage checkpoint signaling"/>
    <property type="evidence" value="ECO:0007669"/>
    <property type="project" value="TreeGrafter"/>
</dbReference>
<dbReference type="RefSeq" id="XP_028884986.1">
    <property type="nucleotide sequence ID" value="XM_029023790.1"/>
</dbReference>
<dbReference type="SUPFAM" id="SSF52540">
    <property type="entry name" value="P-loop containing nucleoside triphosphate hydrolases"/>
    <property type="match status" value="1"/>
</dbReference>
<keyword evidence="4" id="KW-0227">DNA damage</keyword>
<dbReference type="PANTHER" id="PTHR12172">
    <property type="entry name" value="CELL CYCLE CHECKPOINT PROTEIN RAD17"/>
    <property type="match status" value="1"/>
</dbReference>
<evidence type="ECO:0000313" key="10">
    <source>
        <dbReference type="Proteomes" id="UP000192257"/>
    </source>
</evidence>
<evidence type="ECO:0000256" key="6">
    <source>
        <dbReference type="ARBA" id="ARBA00023242"/>
    </source>
</evidence>
<dbReference type="GO" id="GO:0006281">
    <property type="term" value="P:DNA repair"/>
    <property type="evidence" value="ECO:0007669"/>
    <property type="project" value="InterPro"/>
</dbReference>
<keyword evidence="6" id="KW-0539">Nucleus</keyword>
<feature type="compositionally biased region" description="Polar residues" evidence="8">
    <location>
        <begin position="766"/>
        <end position="778"/>
    </location>
</feature>
<organism evidence="9 10">
    <name type="scientific">Trypanosoma theileri</name>
    <dbReference type="NCBI Taxonomy" id="67003"/>
    <lineage>
        <taxon>Eukaryota</taxon>
        <taxon>Discoba</taxon>
        <taxon>Euglenozoa</taxon>
        <taxon>Kinetoplastea</taxon>
        <taxon>Metakinetoplastina</taxon>
        <taxon>Trypanosomatida</taxon>
        <taxon>Trypanosomatidae</taxon>
        <taxon>Trypanosoma</taxon>
    </lineage>
</organism>
<comment type="similarity">
    <text evidence="2">Belongs to the rad17/RAD24 family.</text>
</comment>
<evidence type="ECO:0000256" key="7">
    <source>
        <dbReference type="ARBA" id="ARBA00023306"/>
    </source>
</evidence>
<reference evidence="9 10" key="1">
    <citation type="submission" date="2017-03" db="EMBL/GenBank/DDBJ databases">
        <title>An alternative strategy for trypanosome survival in the mammalian bloodstream revealed through genome and transcriptome analysis of the ubiquitous bovine parasite Trypanosoma (Megatrypanum) theileri.</title>
        <authorList>
            <person name="Kelly S."/>
            <person name="Ivens A."/>
            <person name="Mott A."/>
            <person name="O'Neill E."/>
            <person name="Emms D."/>
            <person name="Macleod O."/>
            <person name="Voorheis P."/>
            <person name="Matthews J."/>
            <person name="Matthews K."/>
            <person name="Carrington M."/>
        </authorList>
    </citation>
    <scope>NUCLEOTIDE SEQUENCE [LARGE SCALE GENOMIC DNA]</scope>
    <source>
        <strain evidence="9">Edinburgh</strain>
    </source>
</reference>
<comment type="subcellular location">
    <subcellularLocation>
        <location evidence="1">Nucleus</location>
    </subcellularLocation>
</comment>
<feature type="compositionally biased region" description="Acidic residues" evidence="8">
    <location>
        <begin position="783"/>
        <end position="792"/>
    </location>
</feature>
<dbReference type="GeneID" id="39983570"/>
<dbReference type="InterPro" id="IPR027417">
    <property type="entry name" value="P-loop_NTPase"/>
</dbReference>
<feature type="region of interest" description="Disordered" evidence="8">
    <location>
        <begin position="175"/>
        <end position="199"/>
    </location>
</feature>
<dbReference type="GO" id="GO:0005634">
    <property type="term" value="C:nucleus"/>
    <property type="evidence" value="ECO:0007669"/>
    <property type="project" value="UniProtKB-SubCell"/>
</dbReference>
<dbReference type="GO" id="GO:0003682">
    <property type="term" value="F:chromatin binding"/>
    <property type="evidence" value="ECO:0007669"/>
    <property type="project" value="TreeGrafter"/>
</dbReference>
<evidence type="ECO:0000256" key="4">
    <source>
        <dbReference type="ARBA" id="ARBA00022763"/>
    </source>
</evidence>
<protein>
    <recommendedName>
        <fullName evidence="11">Cell cycle checkpoint protein RAD17</fullName>
    </recommendedName>
</protein>
<feature type="region of interest" description="Disordered" evidence="8">
    <location>
        <begin position="757"/>
        <end position="792"/>
    </location>
</feature>
<dbReference type="PANTHER" id="PTHR12172:SF0">
    <property type="entry name" value="CELL CYCLE CHECKPOINT PROTEIN RAD17"/>
    <property type="match status" value="1"/>
</dbReference>
<gene>
    <name evidence="9" type="ORF">TM35_000073440</name>
</gene>
<dbReference type="GO" id="GO:0005524">
    <property type="term" value="F:ATP binding"/>
    <property type="evidence" value="ECO:0007669"/>
    <property type="project" value="UniProtKB-KW"/>
</dbReference>
<comment type="caution">
    <text evidence="9">The sequence shown here is derived from an EMBL/GenBank/DDBJ whole genome shotgun (WGS) entry which is preliminary data.</text>
</comment>
<accession>A0A1X0P3C0</accession>
<dbReference type="GO" id="GO:0033314">
    <property type="term" value="P:mitotic DNA replication checkpoint signaling"/>
    <property type="evidence" value="ECO:0007669"/>
    <property type="project" value="TreeGrafter"/>
</dbReference>
<evidence type="ECO:0000256" key="3">
    <source>
        <dbReference type="ARBA" id="ARBA00022741"/>
    </source>
</evidence>
<dbReference type="InterPro" id="IPR004582">
    <property type="entry name" value="Checkpoint_prot_Rad17_Rad24"/>
</dbReference>
<dbReference type="Gene3D" id="3.40.50.300">
    <property type="entry name" value="P-loop containing nucleotide triphosphate hydrolases"/>
    <property type="match status" value="1"/>
</dbReference>
<dbReference type="VEuPathDB" id="TriTrypDB:TM35_000073440"/>
<evidence type="ECO:0000313" key="9">
    <source>
        <dbReference type="EMBL" id="ORC90920.1"/>
    </source>
</evidence>